<keyword evidence="3" id="KW-1185">Reference proteome</keyword>
<dbReference type="EMBL" id="CM035428">
    <property type="protein sequence ID" value="KAH7302292.1"/>
    <property type="molecule type" value="Genomic_DNA"/>
</dbReference>
<dbReference type="PANTHER" id="PTHR33184:SF77">
    <property type="entry name" value="TPD1 PROTEIN HOMOLOG 1-LIKE"/>
    <property type="match status" value="1"/>
</dbReference>
<proteinExistence type="predicted"/>
<dbReference type="AlphaFoldDB" id="A0A8T2S1B9"/>
<dbReference type="InterPro" id="IPR040361">
    <property type="entry name" value="TPD1"/>
</dbReference>
<evidence type="ECO:0000313" key="2">
    <source>
        <dbReference type="EMBL" id="KAH7302292.1"/>
    </source>
</evidence>
<evidence type="ECO:0000256" key="1">
    <source>
        <dbReference type="ARBA" id="ARBA00022729"/>
    </source>
</evidence>
<sequence length="189" mass="20803">MQRQSDGIVTPNYGRSWQHTNLSEVEEHSSLQCFSVAGSMARGVAALCSSFVSVLILSQAFRTGMAADAQSRDMGNELRQERGRCTGHTYIEIKQGHFRSLENEESIFLVRISNFCIQSGCEVSNLRVSCSSFDSSLPVDPAKLKKIDDEDSVVNAGNPMKRGESIAFFYANSTPFNFTVSSATYECDA</sequence>
<name>A0A8T2S1B9_CERRI</name>
<dbReference type="GO" id="GO:0001709">
    <property type="term" value="P:cell fate determination"/>
    <property type="evidence" value="ECO:0007669"/>
    <property type="project" value="TreeGrafter"/>
</dbReference>
<organism evidence="2 3">
    <name type="scientific">Ceratopteris richardii</name>
    <name type="common">Triangle waterfern</name>
    <dbReference type="NCBI Taxonomy" id="49495"/>
    <lineage>
        <taxon>Eukaryota</taxon>
        <taxon>Viridiplantae</taxon>
        <taxon>Streptophyta</taxon>
        <taxon>Embryophyta</taxon>
        <taxon>Tracheophyta</taxon>
        <taxon>Polypodiopsida</taxon>
        <taxon>Polypodiidae</taxon>
        <taxon>Polypodiales</taxon>
        <taxon>Pteridineae</taxon>
        <taxon>Pteridaceae</taxon>
        <taxon>Parkerioideae</taxon>
        <taxon>Ceratopteris</taxon>
    </lineage>
</organism>
<accession>A0A8T2S1B9</accession>
<dbReference type="Proteomes" id="UP000825935">
    <property type="component" value="Chromosome 23"/>
</dbReference>
<evidence type="ECO:0000313" key="3">
    <source>
        <dbReference type="Proteomes" id="UP000825935"/>
    </source>
</evidence>
<reference evidence="2 3" key="1">
    <citation type="submission" date="2021-08" db="EMBL/GenBank/DDBJ databases">
        <title>WGS assembly of Ceratopteris richardii.</title>
        <authorList>
            <person name="Marchant D.B."/>
            <person name="Chen G."/>
            <person name="Jenkins J."/>
            <person name="Shu S."/>
            <person name="Leebens-Mack J."/>
            <person name="Grimwood J."/>
            <person name="Schmutz J."/>
            <person name="Soltis P."/>
            <person name="Soltis D."/>
            <person name="Chen Z.-H."/>
        </authorList>
    </citation>
    <scope>NUCLEOTIDE SEQUENCE [LARGE SCALE GENOMIC DNA]</scope>
    <source>
        <strain evidence="2">Whitten #5841</strain>
        <tissue evidence="2">Leaf</tissue>
    </source>
</reference>
<protein>
    <submittedName>
        <fullName evidence="2">Uncharacterized protein</fullName>
    </submittedName>
</protein>
<gene>
    <name evidence="2" type="ORF">KP509_23G064700</name>
</gene>
<comment type="caution">
    <text evidence="2">The sequence shown here is derived from an EMBL/GenBank/DDBJ whole genome shotgun (WGS) entry which is preliminary data.</text>
</comment>
<dbReference type="PANTHER" id="PTHR33184">
    <property type="entry name" value="PROTEIN TAPETUM DETERMINANT 1-LIKE-RELATED"/>
    <property type="match status" value="1"/>
</dbReference>
<keyword evidence="1" id="KW-0732">Signal</keyword>
<dbReference type="Pfam" id="PF24068">
    <property type="entry name" value="TPD1_C"/>
    <property type="match status" value="1"/>
</dbReference>